<dbReference type="InterPro" id="IPR018376">
    <property type="entry name" value="Enoyl-CoA_hyd/isom_CS"/>
</dbReference>
<gene>
    <name evidence="4" type="ORF">FA09DRAFT_322783</name>
</gene>
<feature type="region of interest" description="Disordered" evidence="2">
    <location>
        <begin position="818"/>
        <end position="902"/>
    </location>
</feature>
<dbReference type="OrthoDB" id="5126881at2759"/>
<dbReference type="InterPro" id="IPR005793">
    <property type="entry name" value="Formyl_trans_C"/>
</dbReference>
<feature type="compositionally biased region" description="Low complexity" evidence="2">
    <location>
        <begin position="844"/>
        <end position="862"/>
    </location>
</feature>
<dbReference type="Pfam" id="PF00378">
    <property type="entry name" value="ECH_1"/>
    <property type="match status" value="1"/>
</dbReference>
<proteinExistence type="inferred from homology"/>
<dbReference type="InterPro" id="IPR001753">
    <property type="entry name" value="Enoyl-CoA_hydra/iso"/>
</dbReference>
<dbReference type="SUPFAM" id="SSF52096">
    <property type="entry name" value="ClpP/crotonase"/>
    <property type="match status" value="1"/>
</dbReference>
<accession>A0A316Z1B7</accession>
<organism evidence="4 5">
    <name type="scientific">Tilletiopsis washingtonensis</name>
    <dbReference type="NCBI Taxonomy" id="58919"/>
    <lineage>
        <taxon>Eukaryota</taxon>
        <taxon>Fungi</taxon>
        <taxon>Dikarya</taxon>
        <taxon>Basidiomycota</taxon>
        <taxon>Ustilaginomycotina</taxon>
        <taxon>Exobasidiomycetes</taxon>
        <taxon>Entylomatales</taxon>
        <taxon>Entylomatales incertae sedis</taxon>
        <taxon>Tilletiopsis</taxon>
    </lineage>
</organism>
<evidence type="ECO:0000256" key="2">
    <source>
        <dbReference type="SAM" id="MobiDB-lite"/>
    </source>
</evidence>
<dbReference type="PANTHER" id="PTHR43388">
    <property type="entry name" value="HYDROGENASE MATURATION FACTOR HOXX"/>
    <property type="match status" value="1"/>
</dbReference>
<evidence type="ECO:0000313" key="4">
    <source>
        <dbReference type="EMBL" id="PWN95359.1"/>
    </source>
</evidence>
<sequence>MRVLFLVTAHNSLSQRLALALQARGHAVTVELALSPALMVEAAELARPDVILCPFLTKRVPAEIYANHLTLIVHPGAPGDAGPSAIDMALFGDQGEHEDWETQLQLINERHGAPGASASRRSHWAITVLQAIEALDAGPIVAFEQFELDAETAALTKSDFYRGPVSRAVVSAVLCALERLLAACPTLPLPVELPTSLTDAARTACVSRGLPFQGGATHERPLLKASARDFSGLASGSTLSAAALVQRINSADSQPGVQTALLGGQSLFIYGAHVQTAPLCPSAAARAEHSHRGKVLATRSGAVLVDCGAEHPIWLTHLRRPKAKTDTYLHAKLPALQCIESISGLAERLELAHVEEWAAPRDEADWQRAEGTYQQVWVELEQVDESTVAYVHFDFYNGACATEQCRELEAALQWALVQRISAVVLLGGPGYFSNGIALNVIEGSADPAAESWANINAIDDVMQRILAPHNVLTIAALRGNAAAGGLALATAADVVLCSASATLNPHYRGVGLFGSEYHTFSWTARCGAQKARELARNMMPMSPTQALECGMVDHIVGTGAEGPAALLALIKQDVARLVLATVGDAATDATGLLSCGARWTKPFAPAALGFDSSVPAATPIMQQMLDAKHAYLSLLFASRAGRSGTPLSFAAGFAAFRTAELEQMRLDMFHPVRSQRYHSRRVAFVRKLVPASTPTRFALHRRFGADWAAPMHAEAALDLEETNAFDSLGDVPDSAAVTRMPPYKPQAFDGMSRSESGATMSTMQSLVSALADTATPASTAPPSPQQQPRKSRMSVVSTDLLEERELEDQATQLARAAPGLGLVAGTESPARRGSGPSISFGETAVSPSPARASVASAASPSRGTVRRTGSATSFGLTLRRAVTPSSSEAGPSPTKASGAGRLSRIFTSIGRSSGSGNKNRQSLHAHQMPALVVAAPPLPRQEATLPELEEKAPPTPTKDSAPAPQPVSLYPCYYESDDVTACAARTAAPAAVAA</sequence>
<dbReference type="SUPFAM" id="SSF53328">
    <property type="entry name" value="Formyltransferase"/>
    <property type="match status" value="1"/>
</dbReference>
<feature type="region of interest" description="Disordered" evidence="2">
    <location>
        <begin position="771"/>
        <end position="795"/>
    </location>
</feature>
<evidence type="ECO:0000313" key="5">
    <source>
        <dbReference type="Proteomes" id="UP000245946"/>
    </source>
</evidence>
<dbReference type="EMBL" id="KZ819305">
    <property type="protein sequence ID" value="PWN95359.1"/>
    <property type="molecule type" value="Genomic_DNA"/>
</dbReference>
<dbReference type="GO" id="GO:0003824">
    <property type="term" value="F:catalytic activity"/>
    <property type="evidence" value="ECO:0007669"/>
    <property type="project" value="InterPro"/>
</dbReference>
<dbReference type="AlphaFoldDB" id="A0A316Z1B7"/>
<dbReference type="Gene3D" id="3.90.226.10">
    <property type="entry name" value="2-enoyl-CoA Hydratase, Chain A, domain 1"/>
    <property type="match status" value="1"/>
</dbReference>
<dbReference type="InterPro" id="IPR029045">
    <property type="entry name" value="ClpP/crotonase-like_dom_sf"/>
</dbReference>
<protein>
    <submittedName>
        <fullName evidence="4">ClpP/crotonase</fullName>
    </submittedName>
</protein>
<dbReference type="InterPro" id="IPR036477">
    <property type="entry name" value="Formyl_transf_N_sf"/>
</dbReference>
<dbReference type="InterPro" id="IPR047180">
    <property type="entry name" value="HoxX-like"/>
</dbReference>
<dbReference type="RefSeq" id="XP_025595638.1">
    <property type="nucleotide sequence ID" value="XM_025741064.1"/>
</dbReference>
<comment type="similarity">
    <text evidence="1">Belongs to the enoyl-CoA hydratase/isomerase family.</text>
</comment>
<dbReference type="STRING" id="58919.A0A316Z1B7"/>
<feature type="domain" description="Formyl transferase C-terminal" evidence="3">
    <location>
        <begin position="240"/>
        <end position="324"/>
    </location>
</feature>
<dbReference type="Pfam" id="PF02911">
    <property type="entry name" value="Formyl_trans_C"/>
    <property type="match status" value="1"/>
</dbReference>
<keyword evidence="5" id="KW-1185">Reference proteome</keyword>
<dbReference type="Proteomes" id="UP000245946">
    <property type="component" value="Unassembled WGS sequence"/>
</dbReference>
<dbReference type="PROSITE" id="PS00166">
    <property type="entry name" value="ENOYL_COA_HYDRATASE"/>
    <property type="match status" value="1"/>
</dbReference>
<dbReference type="Gene3D" id="3.40.50.12230">
    <property type="match status" value="1"/>
</dbReference>
<dbReference type="GeneID" id="37268608"/>
<dbReference type="PANTHER" id="PTHR43388:SF1">
    <property type="entry name" value="HYDROGENASE MATURATION FACTOR HOXX"/>
    <property type="match status" value="1"/>
</dbReference>
<dbReference type="CDD" id="cd06558">
    <property type="entry name" value="crotonase-like"/>
    <property type="match status" value="1"/>
</dbReference>
<evidence type="ECO:0000259" key="3">
    <source>
        <dbReference type="Pfam" id="PF02911"/>
    </source>
</evidence>
<evidence type="ECO:0000256" key="1">
    <source>
        <dbReference type="RuleBase" id="RU003707"/>
    </source>
</evidence>
<name>A0A316Z1B7_9BASI</name>
<reference evidence="4 5" key="1">
    <citation type="journal article" date="2018" name="Mol. Biol. Evol.">
        <title>Broad Genomic Sampling Reveals a Smut Pathogenic Ancestry of the Fungal Clade Ustilaginomycotina.</title>
        <authorList>
            <person name="Kijpornyongpan T."/>
            <person name="Mondo S.J."/>
            <person name="Barry K."/>
            <person name="Sandor L."/>
            <person name="Lee J."/>
            <person name="Lipzen A."/>
            <person name="Pangilinan J."/>
            <person name="LaButti K."/>
            <person name="Hainaut M."/>
            <person name="Henrissat B."/>
            <person name="Grigoriev I.V."/>
            <person name="Spatafora J.W."/>
            <person name="Aime M.C."/>
        </authorList>
    </citation>
    <scope>NUCLEOTIDE SEQUENCE [LARGE SCALE GENOMIC DNA]</scope>
    <source>
        <strain evidence="4 5">MCA 4186</strain>
    </source>
</reference>